<protein>
    <submittedName>
        <fullName evidence="1">Uncharacterized protein</fullName>
    </submittedName>
</protein>
<comment type="caution">
    <text evidence="1">The sequence shown here is derived from an EMBL/GenBank/DDBJ whole genome shotgun (WGS) entry which is preliminary data.</text>
</comment>
<keyword evidence="2" id="KW-1185">Reference proteome</keyword>
<accession>A0A8H4A9N0</accession>
<sequence length="313" mass="36679">MSIPIHCEYEKIILKECRINEEFSKTIFDYTKLLKVLDLIRLDGQVKKKIELVLVNSNSLSDYRLKRNIINDITNLLPKLFIESGATLYNLDLYFLMPLKFKLEIFYTLGQNEQFLLQLQYLSLSRIENDNIDTAITCYKPQIYHALINVIKSQEQLELFGIAGAGFLTEFHGIISALDSQTNSLQEVIIDSCAFNEEFECYTDGIPDEELKKLVMQFSEILPLTVQYFDLDNCLEPYTDILLNHYNVPLKKLLIYNIYNKKIAKALIKFCIHNKTLNYMGVYEYLDLDNNIKKEMKAYVELVLFEHHRQTFV</sequence>
<dbReference type="Gene3D" id="3.80.10.10">
    <property type="entry name" value="Ribonuclease Inhibitor"/>
    <property type="match status" value="1"/>
</dbReference>
<evidence type="ECO:0000313" key="1">
    <source>
        <dbReference type="EMBL" id="KAF0452388.1"/>
    </source>
</evidence>
<proteinExistence type="predicted"/>
<dbReference type="OrthoDB" id="10427629at2759"/>
<organism evidence="1 2">
    <name type="scientific">Gigaspora margarita</name>
    <dbReference type="NCBI Taxonomy" id="4874"/>
    <lineage>
        <taxon>Eukaryota</taxon>
        <taxon>Fungi</taxon>
        <taxon>Fungi incertae sedis</taxon>
        <taxon>Mucoromycota</taxon>
        <taxon>Glomeromycotina</taxon>
        <taxon>Glomeromycetes</taxon>
        <taxon>Diversisporales</taxon>
        <taxon>Gigasporaceae</taxon>
        <taxon>Gigaspora</taxon>
    </lineage>
</organism>
<gene>
    <name evidence="1" type="ORF">F8M41_001897</name>
</gene>
<reference evidence="1 2" key="1">
    <citation type="journal article" date="2019" name="Environ. Microbiol.">
        <title>At the nexus of three kingdoms: the genome of the mycorrhizal fungus Gigaspora margarita provides insights into plant, endobacterial and fungal interactions.</title>
        <authorList>
            <person name="Venice F."/>
            <person name="Ghignone S."/>
            <person name="Salvioli di Fossalunga A."/>
            <person name="Amselem J."/>
            <person name="Novero M."/>
            <person name="Xianan X."/>
            <person name="Sedzielewska Toro K."/>
            <person name="Morin E."/>
            <person name="Lipzen A."/>
            <person name="Grigoriev I.V."/>
            <person name="Henrissat B."/>
            <person name="Martin F.M."/>
            <person name="Bonfante P."/>
        </authorList>
    </citation>
    <scope>NUCLEOTIDE SEQUENCE [LARGE SCALE GENOMIC DNA]</scope>
    <source>
        <strain evidence="1 2">BEG34</strain>
    </source>
</reference>
<evidence type="ECO:0000313" key="2">
    <source>
        <dbReference type="Proteomes" id="UP000439903"/>
    </source>
</evidence>
<name>A0A8H4A9N0_GIGMA</name>
<dbReference type="InterPro" id="IPR032675">
    <property type="entry name" value="LRR_dom_sf"/>
</dbReference>
<dbReference type="Proteomes" id="UP000439903">
    <property type="component" value="Unassembled WGS sequence"/>
</dbReference>
<dbReference type="EMBL" id="WTPW01001158">
    <property type="protein sequence ID" value="KAF0452388.1"/>
    <property type="molecule type" value="Genomic_DNA"/>
</dbReference>
<dbReference type="AlphaFoldDB" id="A0A8H4A9N0"/>